<evidence type="ECO:0000313" key="1">
    <source>
        <dbReference type="EMBL" id="RGL12182.1"/>
    </source>
</evidence>
<evidence type="ECO:0000313" key="2">
    <source>
        <dbReference type="Proteomes" id="UP000260943"/>
    </source>
</evidence>
<organism evidence="1 2">
    <name type="scientific">Collinsella tanakaei</name>
    <dbReference type="NCBI Taxonomy" id="626935"/>
    <lineage>
        <taxon>Bacteria</taxon>
        <taxon>Bacillati</taxon>
        <taxon>Actinomycetota</taxon>
        <taxon>Coriobacteriia</taxon>
        <taxon>Coriobacteriales</taxon>
        <taxon>Coriobacteriaceae</taxon>
        <taxon>Collinsella</taxon>
    </lineage>
</organism>
<gene>
    <name evidence="1" type="ORF">DXC81_00490</name>
</gene>
<name>A0A3E4QYA8_9ACTN</name>
<accession>A0A3E4QYA8</accession>
<comment type="caution">
    <text evidence="1">The sequence shown here is derived from an EMBL/GenBank/DDBJ whole genome shotgun (WGS) entry which is preliminary data.</text>
</comment>
<proteinExistence type="predicted"/>
<dbReference type="Proteomes" id="UP000260943">
    <property type="component" value="Unassembled WGS sequence"/>
</dbReference>
<dbReference type="AlphaFoldDB" id="A0A3E4QYA8"/>
<protein>
    <submittedName>
        <fullName evidence="1">Uncharacterized protein</fullName>
    </submittedName>
</protein>
<reference evidence="1 2" key="1">
    <citation type="submission" date="2018-08" db="EMBL/GenBank/DDBJ databases">
        <title>A genome reference for cultivated species of the human gut microbiota.</title>
        <authorList>
            <person name="Zou Y."/>
            <person name="Xue W."/>
            <person name="Luo G."/>
        </authorList>
    </citation>
    <scope>NUCLEOTIDE SEQUENCE [LARGE SCALE GENOMIC DNA]</scope>
    <source>
        <strain evidence="1 2">TF08-14</strain>
    </source>
</reference>
<sequence>MLDWLVGRKHESSGEPDRGPLFTCRMMEEQIFSHENGRFRSWWYADLHDDLIVFYAPFRD</sequence>
<dbReference type="EMBL" id="QSRJ01000001">
    <property type="protein sequence ID" value="RGL12182.1"/>
    <property type="molecule type" value="Genomic_DNA"/>
</dbReference>